<comment type="caution">
    <text evidence="2">The sequence shown here is derived from an EMBL/GenBank/DDBJ whole genome shotgun (WGS) entry which is preliminary data.</text>
</comment>
<dbReference type="InterPro" id="IPR014462">
    <property type="entry name" value="Phage_Mu_Gp45"/>
</dbReference>
<dbReference type="Proteomes" id="UP000077726">
    <property type="component" value="Unassembled WGS sequence"/>
</dbReference>
<proteinExistence type="predicted"/>
<dbReference type="InterPro" id="IPR013046">
    <property type="entry name" value="GpV/Gp45"/>
</dbReference>
<organism evidence="2 3">
    <name type="scientific">Eikenella halliae</name>
    <dbReference type="NCBI Taxonomy" id="1795832"/>
    <lineage>
        <taxon>Bacteria</taxon>
        <taxon>Pseudomonadati</taxon>
        <taxon>Pseudomonadota</taxon>
        <taxon>Betaproteobacteria</taxon>
        <taxon>Neisseriales</taxon>
        <taxon>Neisseriaceae</taxon>
        <taxon>Eikenella</taxon>
    </lineage>
</organism>
<feature type="domain" description="Bacteriophage Mu Gp45 N-terminal" evidence="1">
    <location>
        <begin position="10"/>
        <end position="76"/>
    </location>
</feature>
<dbReference type="AlphaFoldDB" id="A0A1B6W060"/>
<accession>A0A1B6W060</accession>
<dbReference type="RefSeq" id="WP_064089284.1">
    <property type="nucleotide sequence ID" value="NZ_LXSQ01000009.1"/>
</dbReference>
<sequence length="183" mass="19901">MQALKNMIGRAILNLINDAAATQTVTLEAQAGDVHDEVELFQPFGFSAHPPVGSEAVVVFVAGNHDHPIALCAEHKGTRRNNLAEGEAAVYNLWGHHITLYKDKCVIETPVFEVNAETSATIKAPKITLDGEVSGTKSAVFAQDVKDQGGRFSMGWMRALFNRHTHHENDGGGNTDQPNEQME</sequence>
<dbReference type="NCBIfam" id="TIGR01644">
    <property type="entry name" value="phage_P2_V"/>
    <property type="match status" value="1"/>
</dbReference>
<dbReference type="STRING" id="1795832.A7Q00_03695"/>
<dbReference type="Pfam" id="PF06890">
    <property type="entry name" value="Phage_Mu_Gp45"/>
    <property type="match status" value="1"/>
</dbReference>
<gene>
    <name evidence="2" type="ORF">A7Q00_03695</name>
</gene>
<reference evidence="3" key="1">
    <citation type="submission" date="2016-05" db="EMBL/GenBank/DDBJ databases">
        <title>Draft genome of Corynebacterium afermentans subsp. afermentans LCDC 88199T.</title>
        <authorList>
            <person name="Bernier A.-M."/>
            <person name="Bernard K."/>
        </authorList>
    </citation>
    <scope>NUCLEOTIDE SEQUENCE [LARGE SCALE GENOMIC DNA]</scope>
    <source>
        <strain evidence="3">NML130454</strain>
    </source>
</reference>
<evidence type="ECO:0000259" key="1">
    <source>
        <dbReference type="Pfam" id="PF06890"/>
    </source>
</evidence>
<evidence type="ECO:0000313" key="3">
    <source>
        <dbReference type="Proteomes" id="UP000077726"/>
    </source>
</evidence>
<dbReference type="OrthoDB" id="9802994at2"/>
<evidence type="ECO:0000313" key="2">
    <source>
        <dbReference type="EMBL" id="OAM43901.1"/>
    </source>
</evidence>
<dbReference type="InterPro" id="IPR053861">
    <property type="entry name" value="Phage_Mu_Gp45_N"/>
</dbReference>
<keyword evidence="3" id="KW-1185">Reference proteome</keyword>
<dbReference type="PIRSF" id="PIRSF012337">
    <property type="entry name" value="gp45"/>
    <property type="match status" value="1"/>
</dbReference>
<dbReference type="EMBL" id="LXSQ01000009">
    <property type="protein sequence ID" value="OAM43901.1"/>
    <property type="molecule type" value="Genomic_DNA"/>
</dbReference>
<protein>
    <recommendedName>
        <fullName evidence="1">Bacteriophage Mu Gp45 N-terminal domain-containing protein</fullName>
    </recommendedName>
</protein>
<name>A0A1B6W060_9NEIS</name>